<dbReference type="EMBL" id="CP111024">
    <property type="protein sequence ID" value="WAR24167.1"/>
    <property type="molecule type" value="Genomic_DNA"/>
</dbReference>
<protein>
    <submittedName>
        <fullName evidence="2">Uncharacterized protein</fullName>
    </submittedName>
</protein>
<keyword evidence="1" id="KW-0472">Membrane</keyword>
<gene>
    <name evidence="2" type="ORF">MAR_037836</name>
</gene>
<dbReference type="Proteomes" id="UP001164746">
    <property type="component" value="Chromosome 13"/>
</dbReference>
<accession>A0ABY7FRG4</accession>
<reference evidence="2" key="1">
    <citation type="submission" date="2022-11" db="EMBL/GenBank/DDBJ databases">
        <title>Centuries of genome instability and evolution in soft-shell clam transmissible cancer (bioRxiv).</title>
        <authorList>
            <person name="Hart S.F.M."/>
            <person name="Yonemitsu M.A."/>
            <person name="Giersch R.M."/>
            <person name="Beal B.F."/>
            <person name="Arriagada G."/>
            <person name="Davis B.W."/>
            <person name="Ostrander E.A."/>
            <person name="Goff S.P."/>
            <person name="Metzger M.J."/>
        </authorList>
    </citation>
    <scope>NUCLEOTIDE SEQUENCE</scope>
    <source>
        <strain evidence="2">MELC-2E11</strain>
        <tissue evidence="2">Siphon/mantle</tissue>
    </source>
</reference>
<keyword evidence="1" id="KW-0812">Transmembrane</keyword>
<feature type="transmembrane region" description="Helical" evidence="1">
    <location>
        <begin position="12"/>
        <end position="35"/>
    </location>
</feature>
<evidence type="ECO:0000313" key="3">
    <source>
        <dbReference type="Proteomes" id="UP001164746"/>
    </source>
</evidence>
<organism evidence="2 3">
    <name type="scientific">Mya arenaria</name>
    <name type="common">Soft-shell clam</name>
    <dbReference type="NCBI Taxonomy" id="6604"/>
    <lineage>
        <taxon>Eukaryota</taxon>
        <taxon>Metazoa</taxon>
        <taxon>Spiralia</taxon>
        <taxon>Lophotrochozoa</taxon>
        <taxon>Mollusca</taxon>
        <taxon>Bivalvia</taxon>
        <taxon>Autobranchia</taxon>
        <taxon>Heteroconchia</taxon>
        <taxon>Euheterodonta</taxon>
        <taxon>Imparidentia</taxon>
        <taxon>Neoheterodontei</taxon>
        <taxon>Myida</taxon>
        <taxon>Myoidea</taxon>
        <taxon>Myidae</taxon>
        <taxon>Mya</taxon>
    </lineage>
</organism>
<keyword evidence="1" id="KW-1133">Transmembrane helix</keyword>
<name>A0ABY7FRG4_MYAAR</name>
<sequence>MYRDILESVDLAGASIAMKLPVVLFSLFVVIKFVGKLTKCLRQKKYSRSRSEETTINLVTAFDFISHKYGLLTVAKVFACLTTIPCGLRNVYLVLMSYRRDRLRLYRGDRSFIPAALRNCPPNIYMN</sequence>
<proteinExistence type="predicted"/>
<evidence type="ECO:0000313" key="2">
    <source>
        <dbReference type="EMBL" id="WAR24167.1"/>
    </source>
</evidence>
<keyword evidence="3" id="KW-1185">Reference proteome</keyword>
<evidence type="ECO:0000256" key="1">
    <source>
        <dbReference type="SAM" id="Phobius"/>
    </source>
</evidence>